<comment type="caution">
    <text evidence="1">The sequence shown here is derived from an EMBL/GenBank/DDBJ whole genome shotgun (WGS) entry which is preliminary data.</text>
</comment>
<protein>
    <submittedName>
        <fullName evidence="1">Helix-turn-helix domain-containing protein</fullName>
    </submittedName>
</protein>
<evidence type="ECO:0000313" key="1">
    <source>
        <dbReference type="EMBL" id="MBC6498685.1"/>
    </source>
</evidence>
<gene>
    <name evidence="1" type="ORF">H7R52_08345</name>
</gene>
<reference evidence="1" key="1">
    <citation type="submission" date="2020-08" db="EMBL/GenBank/DDBJ databases">
        <title>Complete genome sequence of Weissella confusa strain FS54 provides insights into metabolic potential.</title>
        <authorList>
            <person name="Fhoula I."/>
            <person name="Najjari A."/>
            <person name="Lekired A."/>
            <person name="Bessrour-Aouam N."/>
            <person name="Jaballah S."/>
            <person name="Klibi N."/>
            <person name="Ouzari H.-I."/>
        </authorList>
    </citation>
    <scope>NUCLEOTIDE SEQUENCE</scope>
    <source>
        <strain evidence="1">FS54</strain>
    </source>
</reference>
<evidence type="ECO:0000313" key="2">
    <source>
        <dbReference type="Proteomes" id="UP000650485"/>
    </source>
</evidence>
<proteinExistence type="predicted"/>
<accession>A0A923NDQ8</accession>
<dbReference type="EMBL" id="JACSZT010000006">
    <property type="protein sequence ID" value="MBC6498685.1"/>
    <property type="molecule type" value="Genomic_DNA"/>
</dbReference>
<organism evidence="1 2">
    <name type="scientific">Weissella confusa</name>
    <name type="common">Lactobacillus confusus</name>
    <dbReference type="NCBI Taxonomy" id="1583"/>
    <lineage>
        <taxon>Bacteria</taxon>
        <taxon>Bacillati</taxon>
        <taxon>Bacillota</taxon>
        <taxon>Bacilli</taxon>
        <taxon>Lactobacillales</taxon>
        <taxon>Lactobacillaceae</taxon>
        <taxon>Weissella</taxon>
    </lineage>
</organism>
<name>A0A923NDQ8_WEICO</name>
<sequence length="395" mass="45182">MIKVEWTNEQALRAYEIRRKGKTYQEVAEQLNREFGITPTASSVNHKILEIKRKNEINYDCRTTTSINADGSQSSSTLIKMTVAQSKSAEYVLKAHGFNPDEWRLKQATNNLWQQNSTKSGLIDLYQSKIVVEPKKEYTLVELANVFAGKVETVRIERNKHQSERNLVIPLADMHFGITKQADIAGKLSELLEIIEQGYNHVVIENIGDLFHSDQINRTQTVNATQLDEVDMVSAINEAMSFFDAVVSKALENASRVFIKHVGGNHSFDLEYMMMRWLQERFPQVEVDVNNRYRTAYMLGKVAIMIQHGDVAKKNVGLLFATEYPKLWGTSNSQEIHRGHLHNERTTDEHGVITRQFGTPKPADGYEVKNGWTGSGKELYALEYDEDKLRVEYHI</sequence>
<dbReference type="AlphaFoldDB" id="A0A923NDQ8"/>
<dbReference type="Proteomes" id="UP000650485">
    <property type="component" value="Unassembled WGS sequence"/>
</dbReference>
<dbReference type="SUPFAM" id="SSF56300">
    <property type="entry name" value="Metallo-dependent phosphatases"/>
    <property type="match status" value="1"/>
</dbReference>
<dbReference type="InterPro" id="IPR029052">
    <property type="entry name" value="Metallo-depent_PP-like"/>
</dbReference>